<keyword evidence="1" id="KW-0812">Transmembrane</keyword>
<comment type="caution">
    <text evidence="2">The sequence shown here is derived from an EMBL/GenBank/DDBJ whole genome shotgun (WGS) entry which is preliminary data.</text>
</comment>
<feature type="transmembrane region" description="Helical" evidence="1">
    <location>
        <begin position="182"/>
        <end position="206"/>
    </location>
</feature>
<feature type="transmembrane region" description="Helical" evidence="1">
    <location>
        <begin position="83"/>
        <end position="106"/>
    </location>
</feature>
<dbReference type="Proteomes" id="UP001500483">
    <property type="component" value="Unassembled WGS sequence"/>
</dbReference>
<evidence type="ECO:0000313" key="3">
    <source>
        <dbReference type="Proteomes" id="UP001500483"/>
    </source>
</evidence>
<protein>
    <recommendedName>
        <fullName evidence="4">DUF1700 domain-containing protein</fullName>
    </recommendedName>
</protein>
<evidence type="ECO:0008006" key="4">
    <source>
        <dbReference type="Google" id="ProtNLM"/>
    </source>
</evidence>
<reference evidence="3" key="1">
    <citation type="journal article" date="2019" name="Int. J. Syst. Evol. Microbiol.">
        <title>The Global Catalogue of Microorganisms (GCM) 10K type strain sequencing project: providing services to taxonomists for standard genome sequencing and annotation.</title>
        <authorList>
            <consortium name="The Broad Institute Genomics Platform"/>
            <consortium name="The Broad Institute Genome Sequencing Center for Infectious Disease"/>
            <person name="Wu L."/>
            <person name="Ma J."/>
        </authorList>
    </citation>
    <scope>NUCLEOTIDE SEQUENCE [LARGE SCALE GENOMIC DNA]</scope>
    <source>
        <strain evidence="3">JCM 9687</strain>
    </source>
</reference>
<sequence>MTKTHARVHSYLEELNDLLRDAPASVRRDVIAGVHEHFDASVGPDADAATVDDAIERMGTPEQVAAEAGVEPGRAQSARQGSVLAAALACLALAGACSLTYLIGGLMALSAGFDADSDWEINGPTMAAAFVLSFAAWLCGTVLVAVNRSWSRRQQALLIASWPAALVLSELCNLPTGPLFAVNVISFVVQGVIGVLVVVALAKLWFATRR</sequence>
<dbReference type="EMBL" id="BAAAYK010000038">
    <property type="protein sequence ID" value="GAA3359721.1"/>
    <property type="molecule type" value="Genomic_DNA"/>
</dbReference>
<organism evidence="2 3">
    <name type="scientific">Saccharopolyspora gregorii</name>
    <dbReference type="NCBI Taxonomy" id="33914"/>
    <lineage>
        <taxon>Bacteria</taxon>
        <taxon>Bacillati</taxon>
        <taxon>Actinomycetota</taxon>
        <taxon>Actinomycetes</taxon>
        <taxon>Pseudonocardiales</taxon>
        <taxon>Pseudonocardiaceae</taxon>
        <taxon>Saccharopolyspora</taxon>
    </lineage>
</organism>
<evidence type="ECO:0000256" key="1">
    <source>
        <dbReference type="SAM" id="Phobius"/>
    </source>
</evidence>
<feature type="transmembrane region" description="Helical" evidence="1">
    <location>
        <begin position="126"/>
        <end position="145"/>
    </location>
</feature>
<gene>
    <name evidence="2" type="ORF">GCM10020366_36870</name>
</gene>
<name>A0ABP6RTW7_9PSEU</name>
<dbReference type="RefSeq" id="WP_344928185.1">
    <property type="nucleotide sequence ID" value="NZ_BAAAYK010000038.1"/>
</dbReference>
<keyword evidence="1" id="KW-0472">Membrane</keyword>
<feature type="transmembrane region" description="Helical" evidence="1">
    <location>
        <begin position="157"/>
        <end position="176"/>
    </location>
</feature>
<accession>A0ABP6RTW7</accession>
<dbReference type="Pfam" id="PF22564">
    <property type="entry name" value="HAAS"/>
    <property type="match status" value="1"/>
</dbReference>
<proteinExistence type="predicted"/>
<keyword evidence="3" id="KW-1185">Reference proteome</keyword>
<keyword evidence="1" id="KW-1133">Transmembrane helix</keyword>
<evidence type="ECO:0000313" key="2">
    <source>
        <dbReference type="EMBL" id="GAA3359721.1"/>
    </source>
</evidence>